<dbReference type="InterPro" id="IPR029068">
    <property type="entry name" value="Glyas_Bleomycin-R_OHBP_Dase"/>
</dbReference>
<dbReference type="EMBL" id="CVMT01000001">
    <property type="protein sequence ID" value="CRG84120.1"/>
    <property type="molecule type" value="Genomic_DNA"/>
</dbReference>
<protein>
    <recommendedName>
        <fullName evidence="3">VOC domain-containing protein</fullName>
    </recommendedName>
</protein>
<evidence type="ECO:0000313" key="2">
    <source>
        <dbReference type="Proteomes" id="UP000054383"/>
    </source>
</evidence>
<dbReference type="AlphaFoldDB" id="A0A0U1LPL2"/>
<dbReference type="PANTHER" id="PTHR35006">
    <property type="entry name" value="GLYOXALASE FAMILY PROTEIN (AFU_ORTHOLOGUE AFUA_5G14830)"/>
    <property type="match status" value="1"/>
</dbReference>
<dbReference type="PANTHER" id="PTHR35006:SF2">
    <property type="entry name" value="GLYOXALASE FAMILY PROTEIN (AFU_ORTHOLOGUE AFUA_5G14830)"/>
    <property type="match status" value="1"/>
</dbReference>
<keyword evidence="2" id="KW-1185">Reference proteome</keyword>
<evidence type="ECO:0008006" key="3">
    <source>
        <dbReference type="Google" id="ProtNLM"/>
    </source>
</evidence>
<proteinExistence type="predicted"/>
<dbReference type="SUPFAM" id="SSF54593">
    <property type="entry name" value="Glyoxalase/Bleomycin resistance protein/Dihydroxybiphenyl dioxygenase"/>
    <property type="match status" value="1"/>
</dbReference>
<gene>
    <name evidence="1" type="ORF">PISL3812_01449</name>
</gene>
<reference evidence="1 2" key="1">
    <citation type="submission" date="2015-04" db="EMBL/GenBank/DDBJ databases">
        <authorList>
            <person name="Syromyatnikov M.Y."/>
            <person name="Popov V.N."/>
        </authorList>
    </citation>
    <scope>NUCLEOTIDE SEQUENCE [LARGE SCALE GENOMIC DNA]</scope>
    <source>
        <strain evidence="1">WF-38-12</strain>
    </source>
</reference>
<dbReference type="Gene3D" id="3.10.180.10">
    <property type="entry name" value="2,3-Dihydroxybiphenyl 1,2-Dioxygenase, domain 1"/>
    <property type="match status" value="1"/>
</dbReference>
<evidence type="ECO:0000313" key="1">
    <source>
        <dbReference type="EMBL" id="CRG84120.1"/>
    </source>
</evidence>
<dbReference type="Proteomes" id="UP000054383">
    <property type="component" value="Unassembled WGS sequence"/>
</dbReference>
<sequence length="160" mass="18381">MSVGVSLEDPVFVSVPASSMERMRQFYRTVLAPARYREVVKVENGIMMIGYAAMSERRDKPDDPPDLWLRPVPDGQTISPIYISLPVYNCRNVTKEINEFYTAAIQQGAKEKHVPKFRHITEDKECYYNATVIDPEGNELSLIDGLKYEWYKETPEGRDA</sequence>
<name>A0A0U1LPL2_TALIS</name>
<accession>A0A0U1LPL2</accession>
<dbReference type="OrthoDB" id="4227389at2759"/>
<organism evidence="1 2">
    <name type="scientific">Talaromyces islandicus</name>
    <name type="common">Penicillium islandicum</name>
    <dbReference type="NCBI Taxonomy" id="28573"/>
    <lineage>
        <taxon>Eukaryota</taxon>
        <taxon>Fungi</taxon>
        <taxon>Dikarya</taxon>
        <taxon>Ascomycota</taxon>
        <taxon>Pezizomycotina</taxon>
        <taxon>Eurotiomycetes</taxon>
        <taxon>Eurotiomycetidae</taxon>
        <taxon>Eurotiales</taxon>
        <taxon>Trichocomaceae</taxon>
        <taxon>Talaromyces</taxon>
        <taxon>Talaromyces sect. Islandici</taxon>
    </lineage>
</organism>